<evidence type="ECO:0000256" key="3">
    <source>
        <dbReference type="ARBA" id="ARBA00022448"/>
    </source>
</evidence>
<evidence type="ECO:0000256" key="5">
    <source>
        <dbReference type="SAM" id="MobiDB-lite"/>
    </source>
</evidence>
<dbReference type="InterPro" id="IPR058669">
    <property type="entry name" value="TPR_IPO7/11-like"/>
</dbReference>
<feature type="compositionally biased region" description="Low complexity" evidence="5">
    <location>
        <begin position="986"/>
        <end position="1004"/>
    </location>
</feature>
<keyword evidence="4" id="KW-0539">Nucleus</keyword>
<dbReference type="InterPro" id="IPR001494">
    <property type="entry name" value="Importin-beta_N"/>
</dbReference>
<keyword evidence="7" id="KW-0675">Receptor</keyword>
<sequence>MNQENCAVVLETLRKAASQDAEQLKPAEQQLKCWETEKWFYSALLSIFSDHSVEVNVRWLAVLYIKNGIERYWRKTATNAISEDEKKVLRQKMISNFHEPVNQLALQLAVLVSKVARFDCPTEWPELVPTLLQVVRNPDDLPQQRSLLVLHHVTKSLASKRLAGDRRVFQELASNIFGFILQLWTSQTEAFLNQMASNQNSVGITLEKSYLCLKVLRKLVVHGFKEPARVPEATMFLTLVFQWMKPMLECRKTLKCVNPNLRIICEKYVVLFTKVLHDVLELHPFSYIPFIKPSLETAVSLCFTEAGEGLLFERFIVQSLNLIKAIVSCAEYCPSKIPDDVQDPATMEAAQIKMAFFTYSTVTEMCRRLVLHYFLLTEEELATWDNDPEGFASDGGGEAWKFCLRQCSEVLFLTIFHEFRETLAPLLLEMVQGIQPAEGSISFQAMLNRDAVYTAVGLAAFDLHDELDFDNWFLHVLIPELKVSEPRYRIVRRRVAWLIGQWVGVKMSPELRPVLYKTLIDSLGPSEDLVVRLTAAGAVKAAVDDFEFNTEQFLPYLESYVSLLYKLLQQVTECDTKISILHVTSFIIERVGSQIMPFAGDLVQYLPLLWETCGEHHMLRCAIVTTLVQVVNGLGAQSERLHPFLLPVVAFGVDVRQSPHVYLLEDCLDLWWALLANTRSTSVELLQLAQYLFPLFELGSENMKMCLQVVQAYILLFPKEFLQTYGDRLLKATTDLVNDLNREGMLVVMRMVELVIRVFPEQGPQLFYPLLVYALEECLEGEKASMLTSVCLSIISRVILHCKSCFTKLLQEEAQGKGCDAEEVFGNLLDKWIEKMPLVNPIEREKLLALTLTSILTSNSNAVYERICGILLATVEVLNDVTKCDNLGAQVDSLVMVDSEPIPPNEEESEHDRRKIELSRQDPVHTVALRDYLCSQMRTLRESLGEHNFEELMGQVDVETMQQLKTYLEGGTQPNGGSAAHPTILTSGNQNSTTTHHNQNTHPT</sequence>
<dbReference type="PROSITE" id="PS50166">
    <property type="entry name" value="IMPORTIN_B_NT"/>
    <property type="match status" value="1"/>
</dbReference>
<accession>A0A131XKG3</accession>
<dbReference type="AlphaFoldDB" id="A0A131XKG3"/>
<dbReference type="InterPro" id="IPR011989">
    <property type="entry name" value="ARM-like"/>
</dbReference>
<name>A0A131XKG3_9ACAR</name>
<dbReference type="GO" id="GO:0005635">
    <property type="term" value="C:nuclear envelope"/>
    <property type="evidence" value="ECO:0007669"/>
    <property type="project" value="TreeGrafter"/>
</dbReference>
<feature type="compositionally biased region" description="Basic and acidic residues" evidence="5">
    <location>
        <begin position="910"/>
        <end position="919"/>
    </location>
</feature>
<dbReference type="Pfam" id="PF25758">
    <property type="entry name" value="TPR_IPO11"/>
    <property type="match status" value="1"/>
</dbReference>
<evidence type="ECO:0000256" key="2">
    <source>
        <dbReference type="ARBA" id="ARBA00007991"/>
    </source>
</evidence>
<feature type="region of interest" description="Disordered" evidence="5">
    <location>
        <begin position="899"/>
        <end position="919"/>
    </location>
</feature>
<dbReference type="GO" id="GO:0006606">
    <property type="term" value="P:protein import into nucleus"/>
    <property type="evidence" value="ECO:0007669"/>
    <property type="project" value="TreeGrafter"/>
</dbReference>
<comment type="subcellular location">
    <subcellularLocation>
        <location evidence="1">Nucleus</location>
    </subcellularLocation>
</comment>
<dbReference type="GO" id="GO:0031267">
    <property type="term" value="F:small GTPase binding"/>
    <property type="evidence" value="ECO:0007669"/>
    <property type="project" value="InterPro"/>
</dbReference>
<protein>
    <submittedName>
        <fullName evidence="7">Putative nuclear transport receptor kap120 importin beta superfamily</fullName>
    </submittedName>
</protein>
<evidence type="ECO:0000256" key="4">
    <source>
        <dbReference type="ARBA" id="ARBA00023242"/>
    </source>
</evidence>
<dbReference type="Pfam" id="PF03810">
    <property type="entry name" value="IBN_N"/>
    <property type="match status" value="1"/>
</dbReference>
<dbReference type="SUPFAM" id="SSF48371">
    <property type="entry name" value="ARM repeat"/>
    <property type="match status" value="1"/>
</dbReference>
<dbReference type="SMART" id="SM00913">
    <property type="entry name" value="IBN_N"/>
    <property type="match status" value="1"/>
</dbReference>
<dbReference type="PANTHER" id="PTHR10997:SF7">
    <property type="entry name" value="IMPORTIN-11"/>
    <property type="match status" value="1"/>
</dbReference>
<feature type="domain" description="Importin N-terminal" evidence="6">
    <location>
        <begin position="27"/>
        <end position="99"/>
    </location>
</feature>
<dbReference type="GO" id="GO:0005829">
    <property type="term" value="C:cytosol"/>
    <property type="evidence" value="ECO:0007669"/>
    <property type="project" value="TreeGrafter"/>
</dbReference>
<evidence type="ECO:0000259" key="6">
    <source>
        <dbReference type="PROSITE" id="PS50166"/>
    </source>
</evidence>
<evidence type="ECO:0000313" key="7">
    <source>
        <dbReference type="EMBL" id="JAP67057.1"/>
    </source>
</evidence>
<reference evidence="7" key="1">
    <citation type="journal article" date="2017" name="Ticks Tick Borne Dis.">
        <title>An insight into the sialome of Hyalomma excavatum.</title>
        <authorList>
            <person name="Ribeiro J.M."/>
            <person name="Slovak M."/>
            <person name="Francischetti I.M."/>
        </authorList>
    </citation>
    <scope>NUCLEOTIDE SEQUENCE</scope>
    <source>
        <strain evidence="7">Samish</strain>
        <tissue evidence="7">Salivary glands</tissue>
    </source>
</reference>
<dbReference type="PANTHER" id="PTHR10997">
    <property type="entry name" value="IMPORTIN-7, 8, 11"/>
    <property type="match status" value="1"/>
</dbReference>
<feature type="region of interest" description="Disordered" evidence="5">
    <location>
        <begin position="968"/>
        <end position="1004"/>
    </location>
</feature>
<dbReference type="Gene3D" id="1.25.10.10">
    <property type="entry name" value="Leucine-rich Repeat Variant"/>
    <property type="match status" value="1"/>
</dbReference>
<dbReference type="EMBL" id="GEFH01001524">
    <property type="protein sequence ID" value="JAP67057.1"/>
    <property type="molecule type" value="mRNA"/>
</dbReference>
<keyword evidence="3" id="KW-0813">Transport</keyword>
<evidence type="ECO:0000256" key="1">
    <source>
        <dbReference type="ARBA" id="ARBA00004123"/>
    </source>
</evidence>
<dbReference type="InterPro" id="IPR016024">
    <property type="entry name" value="ARM-type_fold"/>
</dbReference>
<organism evidence="7">
    <name type="scientific">Hyalomma excavatum</name>
    <dbReference type="NCBI Taxonomy" id="257692"/>
    <lineage>
        <taxon>Eukaryota</taxon>
        <taxon>Metazoa</taxon>
        <taxon>Ecdysozoa</taxon>
        <taxon>Arthropoda</taxon>
        <taxon>Chelicerata</taxon>
        <taxon>Arachnida</taxon>
        <taxon>Acari</taxon>
        <taxon>Parasitiformes</taxon>
        <taxon>Ixodida</taxon>
        <taxon>Ixodoidea</taxon>
        <taxon>Ixodidae</taxon>
        <taxon>Hyalomminae</taxon>
        <taxon>Hyalomma</taxon>
    </lineage>
</organism>
<proteinExistence type="evidence at transcript level"/>
<comment type="similarity">
    <text evidence="2">Belongs to the importin beta family.</text>
</comment>